<reference evidence="2" key="1">
    <citation type="submission" date="2023-05" db="EMBL/GenBank/DDBJ databases">
        <title>Mariniplasma microaerophilum sp. nov., a novel anaerobic mollicute isolated from terrestrial mud volcano, Taman Peninsula, Russia.</title>
        <authorList>
            <person name="Khomyakova M.A."/>
            <person name="Merkel A.Y."/>
            <person name="Slobodkin A.I."/>
        </authorList>
    </citation>
    <scope>NUCLEOTIDE SEQUENCE</scope>
    <source>
        <strain evidence="2">M4Ah</strain>
    </source>
</reference>
<dbReference type="Gene3D" id="1.10.3910.10">
    <property type="entry name" value="SP0561-like"/>
    <property type="match status" value="1"/>
</dbReference>
<dbReference type="SUPFAM" id="SSF140683">
    <property type="entry name" value="SP0561-like"/>
    <property type="match status" value="1"/>
</dbReference>
<dbReference type="Pfam" id="PF08984">
    <property type="entry name" value="DUF1858"/>
    <property type="match status" value="1"/>
</dbReference>
<dbReference type="InterPro" id="IPR015077">
    <property type="entry name" value="DUF1858"/>
</dbReference>
<accession>A0AAW6U6Z5</accession>
<evidence type="ECO:0000259" key="1">
    <source>
        <dbReference type="Pfam" id="PF08984"/>
    </source>
</evidence>
<dbReference type="Proteomes" id="UP001431532">
    <property type="component" value="Unassembled WGS sequence"/>
</dbReference>
<organism evidence="2 3">
    <name type="scientific">Peloplasma aerotolerans</name>
    <dbReference type="NCBI Taxonomy" id="3044389"/>
    <lineage>
        <taxon>Bacteria</taxon>
        <taxon>Bacillati</taxon>
        <taxon>Mycoplasmatota</taxon>
        <taxon>Mollicutes</taxon>
        <taxon>Acholeplasmatales</taxon>
        <taxon>Acholeplasmataceae</taxon>
        <taxon>Peloplasma</taxon>
    </lineage>
</organism>
<proteinExistence type="predicted"/>
<protein>
    <submittedName>
        <fullName evidence="2">DUF1858 domain-containing protein</fullName>
    </submittedName>
</protein>
<evidence type="ECO:0000313" key="2">
    <source>
        <dbReference type="EMBL" id="MDI6453727.1"/>
    </source>
</evidence>
<dbReference type="RefSeq" id="WP_282840177.1">
    <property type="nucleotide sequence ID" value="NZ_JASCXW010000050.1"/>
</dbReference>
<dbReference type="AlphaFoldDB" id="A0AAW6U6Z5"/>
<name>A0AAW6U6Z5_9MOLU</name>
<comment type="caution">
    <text evidence="2">The sequence shown here is derived from an EMBL/GenBank/DDBJ whole genome shotgun (WGS) entry which is preliminary data.</text>
</comment>
<dbReference type="EMBL" id="JASCXW010000050">
    <property type="protein sequence ID" value="MDI6453727.1"/>
    <property type="molecule type" value="Genomic_DNA"/>
</dbReference>
<dbReference type="InterPro" id="IPR038062">
    <property type="entry name" value="ScdA-like_N_sf"/>
</dbReference>
<evidence type="ECO:0000313" key="3">
    <source>
        <dbReference type="Proteomes" id="UP001431532"/>
    </source>
</evidence>
<keyword evidence="3" id="KW-1185">Reference proteome</keyword>
<feature type="domain" description="DUF1858" evidence="1">
    <location>
        <begin position="3"/>
        <end position="60"/>
    </location>
</feature>
<sequence length="77" mass="8968">MIININETILKLINKDEKLRDILYDLGFKEITKPGMLQTVGRFMTLKAGSNLRKIDLKMIVKRLEEEGYQVKGEKNE</sequence>
<gene>
    <name evidence="2" type="ORF">QJ521_09135</name>
</gene>